<dbReference type="GO" id="GO:0051301">
    <property type="term" value="P:cell division"/>
    <property type="evidence" value="ECO:0007669"/>
    <property type="project" value="InterPro"/>
</dbReference>
<evidence type="ECO:0000256" key="1">
    <source>
        <dbReference type="SAM" id="Coils"/>
    </source>
</evidence>
<dbReference type="PANTHER" id="PTHR15347:SF1">
    <property type="entry name" value="SPERM-ASSOCIATED ANTIGEN 5"/>
    <property type="match status" value="1"/>
</dbReference>
<sequence>MSRTQLLEVEARLKSSLAALQERSLQNKELMDSHQRLREEQTALAQELESTKAELLDLQLKRDKVSWCSTDISESKMRLQELADCLRVAL</sequence>
<accession>A0A087QZV3</accession>
<dbReference type="STRING" id="9233.A0A087QZV3"/>
<keyword evidence="3" id="KW-1185">Reference proteome</keyword>
<gene>
    <name evidence="2" type="ORF">AS27_13426</name>
</gene>
<dbReference type="AlphaFoldDB" id="A0A087QZV3"/>
<dbReference type="EMBL" id="KL226004">
    <property type="protein sequence ID" value="KFM06757.1"/>
    <property type="molecule type" value="Genomic_DNA"/>
</dbReference>
<feature type="non-terminal residue" evidence="2">
    <location>
        <position position="90"/>
    </location>
</feature>
<evidence type="ECO:0000313" key="2">
    <source>
        <dbReference type="EMBL" id="KFM06757.1"/>
    </source>
</evidence>
<proteinExistence type="predicted"/>
<evidence type="ECO:0000313" key="3">
    <source>
        <dbReference type="Proteomes" id="UP000053286"/>
    </source>
</evidence>
<dbReference type="Proteomes" id="UP000053286">
    <property type="component" value="Unassembled WGS sequence"/>
</dbReference>
<name>A0A087QZV3_APTFO</name>
<dbReference type="PANTHER" id="PTHR15347">
    <property type="entry name" value="SPERM-ASSOCIATED ANTIGEN 5"/>
    <property type="match status" value="1"/>
</dbReference>
<feature type="coiled-coil region" evidence="1">
    <location>
        <begin position="20"/>
        <end position="58"/>
    </location>
</feature>
<protein>
    <submittedName>
        <fullName evidence="2">Uncharacterized protein</fullName>
    </submittedName>
</protein>
<dbReference type="GO" id="GO:0051988">
    <property type="term" value="P:regulation of attachment of spindle microtubules to kinetochore"/>
    <property type="evidence" value="ECO:0007669"/>
    <property type="project" value="InterPro"/>
</dbReference>
<dbReference type="InterPro" id="IPR028728">
    <property type="entry name" value="Astrin"/>
</dbReference>
<reference evidence="2 3" key="1">
    <citation type="submission" date="2014-04" db="EMBL/GenBank/DDBJ databases">
        <title>Genome evolution of avian class.</title>
        <authorList>
            <person name="Zhang G."/>
            <person name="Li C."/>
        </authorList>
    </citation>
    <scope>NUCLEOTIDE SEQUENCE [LARGE SCALE GENOMIC DNA]</scope>
    <source>
        <strain evidence="2">BGI_AS27</strain>
    </source>
</reference>
<organism evidence="2 3">
    <name type="scientific">Aptenodytes forsteri</name>
    <name type="common">Emperor penguin</name>
    <dbReference type="NCBI Taxonomy" id="9233"/>
    <lineage>
        <taxon>Eukaryota</taxon>
        <taxon>Metazoa</taxon>
        <taxon>Chordata</taxon>
        <taxon>Craniata</taxon>
        <taxon>Vertebrata</taxon>
        <taxon>Euteleostomi</taxon>
        <taxon>Archelosauria</taxon>
        <taxon>Archosauria</taxon>
        <taxon>Dinosauria</taxon>
        <taxon>Saurischia</taxon>
        <taxon>Theropoda</taxon>
        <taxon>Coelurosauria</taxon>
        <taxon>Aves</taxon>
        <taxon>Neognathae</taxon>
        <taxon>Neoaves</taxon>
        <taxon>Aequornithes</taxon>
        <taxon>Sphenisciformes</taxon>
        <taxon>Spheniscidae</taxon>
        <taxon>Aptenodytes</taxon>
    </lineage>
</organism>
<keyword evidence="1" id="KW-0175">Coiled coil</keyword>